<accession>A0A6C0JWM0</accession>
<organism evidence="1">
    <name type="scientific">viral metagenome</name>
    <dbReference type="NCBI Taxonomy" id="1070528"/>
    <lineage>
        <taxon>unclassified sequences</taxon>
        <taxon>metagenomes</taxon>
        <taxon>organismal metagenomes</taxon>
    </lineage>
</organism>
<evidence type="ECO:0000313" key="1">
    <source>
        <dbReference type="EMBL" id="QHU09206.1"/>
    </source>
</evidence>
<name>A0A6C0JWM0_9ZZZZ</name>
<reference evidence="1" key="1">
    <citation type="journal article" date="2020" name="Nature">
        <title>Giant virus diversity and host interactions through global metagenomics.</title>
        <authorList>
            <person name="Schulz F."/>
            <person name="Roux S."/>
            <person name="Paez-Espino D."/>
            <person name="Jungbluth S."/>
            <person name="Walsh D.A."/>
            <person name="Denef V.J."/>
            <person name="McMahon K.D."/>
            <person name="Konstantinidis K.T."/>
            <person name="Eloe-Fadrosh E.A."/>
            <person name="Kyrpides N.C."/>
            <person name="Woyke T."/>
        </authorList>
    </citation>
    <scope>NUCLEOTIDE SEQUENCE</scope>
    <source>
        <strain evidence="1">GVMAG-S-1074260-58</strain>
    </source>
</reference>
<dbReference type="AlphaFoldDB" id="A0A6C0JWM0"/>
<protein>
    <submittedName>
        <fullName evidence="1">Uncharacterized protein</fullName>
    </submittedName>
</protein>
<dbReference type="EMBL" id="MN740706">
    <property type="protein sequence ID" value="QHU09206.1"/>
    <property type="molecule type" value="Genomic_DNA"/>
</dbReference>
<sequence length="141" mass="15930">MLIPMVYSNPHSTNGMYSSGKLTTNTPPNYSSYPNLLSSTNMYIGGAKKSKRSKSIRTRRYKTKYNKSIRTRRYKTKYNKSMSRKQKPKMKKYITGGNVNAFNNVPIAFGYGMDGSSLSSTDSMLANPTPYKPYFACNNVV</sequence>
<proteinExistence type="predicted"/>